<comment type="caution">
    <text evidence="2">The sequence shown here is derived from an EMBL/GenBank/DDBJ whole genome shotgun (WGS) entry which is preliminary data.</text>
</comment>
<name>L9X3B6_9EURY</name>
<sequence length="253" mass="27194">MRELRTCDFCGADAVGTFEIVPPELEPTEAEQRRVVLCPDCKGTLRDLLEPLLDRAGVDGDASTDDESANKRSADARARSDDVHSSRSDHSDHSSQPPAERADPDADTAAGTEPSDEPTSSNAPSPAVELEGGITFEHADESPADDADPSAADSDETEHDETDGTDETVERGGDEDDGPSDESADKPPATPPSRAYGKVIRLLRNREFPMKRSDVASLAAGAYDLEDPEVDEIIDYAIEDGEFVENRGKLKRP</sequence>
<evidence type="ECO:0000313" key="2">
    <source>
        <dbReference type="EMBL" id="ELY55058.1"/>
    </source>
</evidence>
<feature type="region of interest" description="Disordered" evidence="1">
    <location>
        <begin position="54"/>
        <end position="197"/>
    </location>
</feature>
<evidence type="ECO:0000313" key="3">
    <source>
        <dbReference type="Proteomes" id="UP000011602"/>
    </source>
</evidence>
<dbReference type="AlphaFoldDB" id="L9X3B6"/>
<accession>L9X3B6</accession>
<keyword evidence="3" id="KW-1185">Reference proteome</keyword>
<protein>
    <submittedName>
        <fullName evidence="2">Uncharacterized protein</fullName>
    </submittedName>
</protein>
<proteinExistence type="predicted"/>
<dbReference type="OrthoDB" id="204261at2157"/>
<evidence type="ECO:0000256" key="1">
    <source>
        <dbReference type="SAM" id="MobiDB-lite"/>
    </source>
</evidence>
<dbReference type="Proteomes" id="UP000011602">
    <property type="component" value="Unassembled WGS sequence"/>
</dbReference>
<reference evidence="2 3" key="1">
    <citation type="journal article" date="2014" name="PLoS Genet.">
        <title>Phylogenetically driven sequencing of extremely halophilic archaea reveals strategies for static and dynamic osmo-response.</title>
        <authorList>
            <person name="Becker E.A."/>
            <person name="Seitzer P.M."/>
            <person name="Tritt A."/>
            <person name="Larsen D."/>
            <person name="Krusor M."/>
            <person name="Yao A.I."/>
            <person name="Wu D."/>
            <person name="Madern D."/>
            <person name="Eisen J.A."/>
            <person name="Darling A.E."/>
            <person name="Facciotti M.T."/>
        </authorList>
    </citation>
    <scope>NUCLEOTIDE SEQUENCE [LARGE SCALE GENOMIC DNA]</scope>
    <source>
        <strain evidence="2 3">JCM 12255</strain>
    </source>
</reference>
<organism evidence="2 3">
    <name type="scientific">Natronolimnohabitans innermongolicus JCM 12255</name>
    <dbReference type="NCBI Taxonomy" id="1227499"/>
    <lineage>
        <taxon>Archaea</taxon>
        <taxon>Methanobacteriati</taxon>
        <taxon>Methanobacteriota</taxon>
        <taxon>Stenosarchaea group</taxon>
        <taxon>Halobacteria</taxon>
        <taxon>Halobacteriales</taxon>
        <taxon>Natrialbaceae</taxon>
        <taxon>Natronolimnohabitans</taxon>
    </lineage>
</organism>
<gene>
    <name evidence="2" type="ORF">C493_11942</name>
</gene>
<feature type="compositionally biased region" description="Acidic residues" evidence="1">
    <location>
        <begin position="142"/>
        <end position="182"/>
    </location>
</feature>
<feature type="compositionally biased region" description="Basic and acidic residues" evidence="1">
    <location>
        <begin position="68"/>
        <end position="93"/>
    </location>
</feature>
<dbReference type="eggNOG" id="arCOG07780">
    <property type="taxonomic scope" value="Archaea"/>
</dbReference>
<dbReference type="EMBL" id="AOHZ01000052">
    <property type="protein sequence ID" value="ELY55058.1"/>
    <property type="molecule type" value="Genomic_DNA"/>
</dbReference>
<dbReference type="PATRIC" id="fig|1227499.3.peg.2444"/>
<dbReference type="RefSeq" id="WP_007259667.1">
    <property type="nucleotide sequence ID" value="NZ_AOHZ01000052.1"/>
</dbReference>